<proteinExistence type="predicted"/>
<name>A0A7U3YP88_DESPD</name>
<accession>A0A7U3YP88</accession>
<dbReference type="AlphaFoldDB" id="A0A7U3YP88"/>
<reference evidence="1 2" key="1">
    <citation type="journal article" date="2011" name="Stand. Genomic Sci.">
        <title>Complete genome sequence of Desulfobulbus propionicus type strain (1pr3).</title>
        <authorList>
            <person name="Pagani I."/>
            <person name="Lapidus A."/>
            <person name="Nolan M."/>
            <person name="Lucas S."/>
            <person name="Hammon N."/>
            <person name="Deshpande S."/>
            <person name="Cheng J.F."/>
            <person name="Chertkov O."/>
            <person name="Davenport K."/>
            <person name="Tapia R."/>
            <person name="Han C."/>
            <person name="Goodwin L."/>
            <person name="Pitluck S."/>
            <person name="Liolios K."/>
            <person name="Mavromatis K."/>
            <person name="Ivanova N."/>
            <person name="Mikhailova N."/>
            <person name="Pati A."/>
            <person name="Chen A."/>
            <person name="Palaniappan K."/>
            <person name="Land M."/>
            <person name="Hauser L."/>
            <person name="Chang Y.J."/>
            <person name="Jeffries C.D."/>
            <person name="Detter J.C."/>
            <person name="Brambilla E."/>
            <person name="Kannan K.P."/>
            <person name="Djao O.D."/>
            <person name="Rohde M."/>
            <person name="Pukall R."/>
            <person name="Spring S."/>
            <person name="Goker M."/>
            <person name="Sikorski J."/>
            <person name="Woyke T."/>
            <person name="Bristow J."/>
            <person name="Eisen J.A."/>
            <person name="Markowitz V."/>
            <person name="Hugenholtz P."/>
            <person name="Kyrpides N.C."/>
            <person name="Klenk H.P."/>
        </authorList>
    </citation>
    <scope>NUCLEOTIDE SEQUENCE [LARGE SCALE GENOMIC DNA]</scope>
    <source>
        <strain evidence="2">ATCC 33891 / DSM 2032 / 1pr3</strain>
    </source>
</reference>
<dbReference type="RefSeq" id="WP_015725528.1">
    <property type="nucleotide sequence ID" value="NC_014972.1"/>
</dbReference>
<keyword evidence="2" id="KW-1185">Reference proteome</keyword>
<gene>
    <name evidence="1" type="ordered locus">Despr_2869</name>
</gene>
<organism evidence="1 2">
    <name type="scientific">Desulfobulbus propionicus (strain ATCC 33891 / DSM 2032 / VKM B-1956 / 1pr3)</name>
    <dbReference type="NCBI Taxonomy" id="577650"/>
    <lineage>
        <taxon>Bacteria</taxon>
        <taxon>Pseudomonadati</taxon>
        <taxon>Thermodesulfobacteriota</taxon>
        <taxon>Desulfobulbia</taxon>
        <taxon>Desulfobulbales</taxon>
        <taxon>Desulfobulbaceae</taxon>
        <taxon>Desulfobulbus</taxon>
    </lineage>
</organism>
<protein>
    <recommendedName>
        <fullName evidence="3">Helix-turn-helix domain-containing protein</fullName>
    </recommendedName>
</protein>
<dbReference type="KEGG" id="dpr:Despr_2869"/>
<evidence type="ECO:0000313" key="1">
    <source>
        <dbReference type="EMBL" id="ADW19003.1"/>
    </source>
</evidence>
<sequence length="183" mass="20956">MTNGTRPEPHNDLEYLDLEQAAVICSVSDERFGKWIDKGVIPVFEVNGKKLIHSHDLIHHLVRHNIPIPDRLLQGKNSRKILFVLTDETVPHAVTTEVIWALYKLRKRTSYIFDFVRFDNNIELKIITFCPDVIILLQEDSTNQGPETTIRKIVNGSIPLFTLTTDRNIELDTFLSELAGGRP</sequence>
<evidence type="ECO:0000313" key="2">
    <source>
        <dbReference type="Proteomes" id="UP000006365"/>
    </source>
</evidence>
<dbReference type="EMBL" id="CP002364">
    <property type="protein sequence ID" value="ADW19003.1"/>
    <property type="molecule type" value="Genomic_DNA"/>
</dbReference>
<dbReference type="Proteomes" id="UP000006365">
    <property type="component" value="Chromosome"/>
</dbReference>
<evidence type="ECO:0008006" key="3">
    <source>
        <dbReference type="Google" id="ProtNLM"/>
    </source>
</evidence>